<dbReference type="PANTHER" id="PTHR22789">
    <property type="entry name" value="FUCULOSE PHOSPHATE ALDOLASE"/>
    <property type="match status" value="1"/>
</dbReference>
<dbReference type="AlphaFoldDB" id="A0A1F6CG90"/>
<dbReference type="InterPro" id="IPR036409">
    <property type="entry name" value="Aldolase_II/adducin_N_sf"/>
</dbReference>
<sequence>MILDESTLSPFQAVGRDMFLTGLVSSHSGTMSVQIDGKVSLTRRGAMLGRLAASDFVELPLEGEPPEGAPEDVLVHRAIYRATQAQAVIHARPPATMALALIDDRLAPANGEGADAFGTVPVAISQRAFGSVEVADLMGQMLRESRVAVLRGRGVFAWGDDLDGALHMVSLLEEMCRVTCWFRAMSHEDEQPLVPDRQERGASSLSPYRTTRDGNSRQPMRHGNAPRRPGGGPPPRRDGNAHRQGGPQGGFRP</sequence>
<accession>A0A1F6CG90</accession>
<evidence type="ECO:0000256" key="1">
    <source>
        <dbReference type="ARBA" id="ARBA00022723"/>
    </source>
</evidence>
<dbReference type="Pfam" id="PF00596">
    <property type="entry name" value="Aldolase_II"/>
    <property type="match status" value="1"/>
</dbReference>
<evidence type="ECO:0000256" key="2">
    <source>
        <dbReference type="ARBA" id="ARBA00023239"/>
    </source>
</evidence>
<evidence type="ECO:0000313" key="5">
    <source>
        <dbReference type="EMBL" id="OGG48205.1"/>
    </source>
</evidence>
<dbReference type="Proteomes" id="UP000178606">
    <property type="component" value="Unassembled WGS sequence"/>
</dbReference>
<dbReference type="InterPro" id="IPR001303">
    <property type="entry name" value="Aldolase_II/adducin_N"/>
</dbReference>
<dbReference type="GO" id="GO:0016832">
    <property type="term" value="F:aldehyde-lyase activity"/>
    <property type="evidence" value="ECO:0007669"/>
    <property type="project" value="TreeGrafter"/>
</dbReference>
<dbReference type="SMART" id="SM01007">
    <property type="entry name" value="Aldolase_II"/>
    <property type="match status" value="1"/>
</dbReference>
<dbReference type="InterPro" id="IPR050197">
    <property type="entry name" value="Aldolase_class_II_sugar_metab"/>
</dbReference>
<keyword evidence="1" id="KW-0479">Metal-binding</keyword>
<evidence type="ECO:0000256" key="3">
    <source>
        <dbReference type="SAM" id="MobiDB-lite"/>
    </source>
</evidence>
<dbReference type="PANTHER" id="PTHR22789:SF0">
    <property type="entry name" value="3-OXO-TETRONATE 4-PHOSPHATE DECARBOXYLASE-RELATED"/>
    <property type="match status" value="1"/>
</dbReference>
<reference evidence="5 6" key="1">
    <citation type="journal article" date="2016" name="Nat. Commun.">
        <title>Thousands of microbial genomes shed light on interconnected biogeochemical processes in an aquifer system.</title>
        <authorList>
            <person name="Anantharaman K."/>
            <person name="Brown C.T."/>
            <person name="Hug L.A."/>
            <person name="Sharon I."/>
            <person name="Castelle C.J."/>
            <person name="Probst A.J."/>
            <person name="Thomas B.C."/>
            <person name="Singh A."/>
            <person name="Wilkins M.J."/>
            <person name="Karaoz U."/>
            <person name="Brodie E.L."/>
            <person name="Williams K.H."/>
            <person name="Hubbard S.S."/>
            <person name="Banfield J.F."/>
        </authorList>
    </citation>
    <scope>NUCLEOTIDE SEQUENCE [LARGE SCALE GENOMIC DNA]</scope>
    <source>
        <strain evidence="6">RIFCSPLOWO2_12_FULL_64_10</strain>
    </source>
</reference>
<evidence type="ECO:0000259" key="4">
    <source>
        <dbReference type="SMART" id="SM01007"/>
    </source>
</evidence>
<feature type="domain" description="Class II aldolase/adducin N-terminal" evidence="4">
    <location>
        <begin position="9"/>
        <end position="180"/>
    </location>
</feature>
<dbReference type="GO" id="GO:0005829">
    <property type="term" value="C:cytosol"/>
    <property type="evidence" value="ECO:0007669"/>
    <property type="project" value="TreeGrafter"/>
</dbReference>
<dbReference type="GO" id="GO:0046872">
    <property type="term" value="F:metal ion binding"/>
    <property type="evidence" value="ECO:0007669"/>
    <property type="project" value="UniProtKB-KW"/>
</dbReference>
<dbReference type="Gene3D" id="3.40.225.10">
    <property type="entry name" value="Class II aldolase/adducin N-terminal domain"/>
    <property type="match status" value="1"/>
</dbReference>
<proteinExistence type="predicted"/>
<name>A0A1F6CG90_HANXR</name>
<protein>
    <recommendedName>
        <fullName evidence="4">Class II aldolase/adducin N-terminal domain-containing protein</fullName>
    </recommendedName>
</protein>
<dbReference type="EMBL" id="MFKF01000253">
    <property type="protein sequence ID" value="OGG48205.1"/>
    <property type="molecule type" value="Genomic_DNA"/>
</dbReference>
<organism evidence="5 6">
    <name type="scientific">Handelsmanbacteria sp. (strain RIFCSPLOWO2_12_FULL_64_10)</name>
    <dbReference type="NCBI Taxonomy" id="1817868"/>
    <lineage>
        <taxon>Bacteria</taxon>
        <taxon>Candidatus Handelsmaniibacteriota</taxon>
    </lineage>
</organism>
<dbReference type="GO" id="GO:0019323">
    <property type="term" value="P:pentose catabolic process"/>
    <property type="evidence" value="ECO:0007669"/>
    <property type="project" value="TreeGrafter"/>
</dbReference>
<dbReference type="SUPFAM" id="SSF53639">
    <property type="entry name" value="AraD/HMP-PK domain-like"/>
    <property type="match status" value="1"/>
</dbReference>
<feature type="compositionally biased region" description="Basic and acidic residues" evidence="3">
    <location>
        <begin position="191"/>
        <end position="200"/>
    </location>
</feature>
<evidence type="ECO:0000313" key="6">
    <source>
        <dbReference type="Proteomes" id="UP000178606"/>
    </source>
</evidence>
<feature type="region of interest" description="Disordered" evidence="3">
    <location>
        <begin position="191"/>
        <end position="253"/>
    </location>
</feature>
<keyword evidence="2" id="KW-0456">Lyase</keyword>
<gene>
    <name evidence="5" type="ORF">A3F84_21980</name>
</gene>
<comment type="caution">
    <text evidence="5">The sequence shown here is derived from an EMBL/GenBank/DDBJ whole genome shotgun (WGS) entry which is preliminary data.</text>
</comment>